<reference evidence="2" key="2">
    <citation type="submission" date="2021-02" db="EMBL/GenBank/DDBJ databases">
        <authorList>
            <person name="Kimball J.A."/>
            <person name="Haas M.W."/>
            <person name="Macchietto M."/>
            <person name="Kono T."/>
            <person name="Duquette J."/>
            <person name="Shao M."/>
        </authorList>
    </citation>
    <scope>NUCLEOTIDE SEQUENCE</scope>
    <source>
        <tissue evidence="2">Fresh leaf tissue</tissue>
    </source>
</reference>
<accession>A0A8J5VSJ7</accession>
<organism evidence="2 3">
    <name type="scientific">Zizania palustris</name>
    <name type="common">Northern wild rice</name>
    <dbReference type="NCBI Taxonomy" id="103762"/>
    <lineage>
        <taxon>Eukaryota</taxon>
        <taxon>Viridiplantae</taxon>
        <taxon>Streptophyta</taxon>
        <taxon>Embryophyta</taxon>
        <taxon>Tracheophyta</taxon>
        <taxon>Spermatophyta</taxon>
        <taxon>Magnoliopsida</taxon>
        <taxon>Liliopsida</taxon>
        <taxon>Poales</taxon>
        <taxon>Poaceae</taxon>
        <taxon>BOP clade</taxon>
        <taxon>Oryzoideae</taxon>
        <taxon>Oryzeae</taxon>
        <taxon>Zizaniinae</taxon>
        <taxon>Zizania</taxon>
    </lineage>
</organism>
<sequence length="73" mass="7622">MAGGGERQSVVRGWEGKRAERRRAEDEETGQVGLSSGGAVARSGVGGRGIALSGSVVENGDEQVRYSKRACDE</sequence>
<comment type="caution">
    <text evidence="2">The sequence shown here is derived from an EMBL/GenBank/DDBJ whole genome shotgun (WGS) entry which is preliminary data.</text>
</comment>
<evidence type="ECO:0000313" key="2">
    <source>
        <dbReference type="EMBL" id="KAG8052789.1"/>
    </source>
</evidence>
<protein>
    <submittedName>
        <fullName evidence="2">Uncharacterized protein</fullName>
    </submittedName>
</protein>
<evidence type="ECO:0000256" key="1">
    <source>
        <dbReference type="SAM" id="MobiDB-lite"/>
    </source>
</evidence>
<feature type="region of interest" description="Disordered" evidence="1">
    <location>
        <begin position="1"/>
        <end position="45"/>
    </location>
</feature>
<dbReference type="Proteomes" id="UP000729402">
    <property type="component" value="Unassembled WGS sequence"/>
</dbReference>
<name>A0A8J5VSJ7_ZIZPA</name>
<proteinExistence type="predicted"/>
<gene>
    <name evidence="2" type="ORF">GUJ93_ZPchr0001g31021</name>
</gene>
<reference evidence="2" key="1">
    <citation type="journal article" date="2021" name="bioRxiv">
        <title>Whole Genome Assembly and Annotation of Northern Wild Rice, Zizania palustris L., Supports a Whole Genome Duplication in the Zizania Genus.</title>
        <authorList>
            <person name="Haas M."/>
            <person name="Kono T."/>
            <person name="Macchietto M."/>
            <person name="Millas R."/>
            <person name="McGilp L."/>
            <person name="Shao M."/>
            <person name="Duquette J."/>
            <person name="Hirsch C.N."/>
            <person name="Kimball J."/>
        </authorList>
    </citation>
    <scope>NUCLEOTIDE SEQUENCE</scope>
    <source>
        <tissue evidence="2">Fresh leaf tissue</tissue>
    </source>
</reference>
<feature type="compositionally biased region" description="Low complexity" evidence="1">
    <location>
        <begin position="32"/>
        <end position="43"/>
    </location>
</feature>
<keyword evidence="3" id="KW-1185">Reference proteome</keyword>
<feature type="compositionally biased region" description="Basic and acidic residues" evidence="1">
    <location>
        <begin position="14"/>
        <end position="25"/>
    </location>
</feature>
<dbReference type="EMBL" id="JAAALK010000288">
    <property type="protein sequence ID" value="KAG8052789.1"/>
    <property type="molecule type" value="Genomic_DNA"/>
</dbReference>
<dbReference type="AlphaFoldDB" id="A0A8J5VSJ7"/>
<evidence type="ECO:0000313" key="3">
    <source>
        <dbReference type="Proteomes" id="UP000729402"/>
    </source>
</evidence>